<organism evidence="1 2">
    <name type="scientific">Trichinella nativa</name>
    <dbReference type="NCBI Taxonomy" id="6335"/>
    <lineage>
        <taxon>Eukaryota</taxon>
        <taxon>Metazoa</taxon>
        <taxon>Ecdysozoa</taxon>
        <taxon>Nematoda</taxon>
        <taxon>Enoplea</taxon>
        <taxon>Dorylaimia</taxon>
        <taxon>Trichinellida</taxon>
        <taxon>Trichinellidae</taxon>
        <taxon>Trichinella</taxon>
    </lineage>
</organism>
<gene>
    <name evidence="1" type="ORF">T02_13071</name>
</gene>
<proteinExistence type="predicted"/>
<evidence type="ECO:0000313" key="2">
    <source>
        <dbReference type="Proteomes" id="UP000054721"/>
    </source>
</evidence>
<keyword evidence="2" id="KW-1185">Reference proteome</keyword>
<name>A0A0V1KH07_9BILA</name>
<dbReference type="AlphaFoldDB" id="A0A0V1KH07"/>
<dbReference type="Proteomes" id="UP000054721">
    <property type="component" value="Unassembled WGS sequence"/>
</dbReference>
<reference evidence="1 2" key="1">
    <citation type="submission" date="2015-05" db="EMBL/GenBank/DDBJ databases">
        <title>Evolution of Trichinella species and genotypes.</title>
        <authorList>
            <person name="Korhonen P.K."/>
            <person name="Edoardo P."/>
            <person name="Giuseppe L.R."/>
            <person name="Gasser R.B."/>
        </authorList>
    </citation>
    <scope>NUCLEOTIDE SEQUENCE [LARGE SCALE GENOMIC DNA]</scope>
    <source>
        <strain evidence="1">ISS10</strain>
    </source>
</reference>
<protein>
    <submittedName>
        <fullName evidence="1">Uncharacterized protein</fullName>
    </submittedName>
</protein>
<dbReference type="EMBL" id="JYDW01003062">
    <property type="protein sequence ID" value="KRZ46518.1"/>
    <property type="molecule type" value="Genomic_DNA"/>
</dbReference>
<comment type="caution">
    <text evidence="1">The sequence shown here is derived from an EMBL/GenBank/DDBJ whole genome shotgun (WGS) entry which is preliminary data.</text>
</comment>
<accession>A0A0V1KH07</accession>
<sequence length="33" mass="3857">MSIRSREHESRHLSTIIQRKAIQTTFYVIGLNA</sequence>
<evidence type="ECO:0000313" key="1">
    <source>
        <dbReference type="EMBL" id="KRZ46518.1"/>
    </source>
</evidence>